<protein>
    <submittedName>
        <fullName evidence="2">Redoxin domain-containing protein</fullName>
    </submittedName>
</protein>
<dbReference type="InterPro" id="IPR000866">
    <property type="entry name" value="AhpC/TSA"/>
</dbReference>
<reference evidence="2" key="1">
    <citation type="submission" date="2019-01" db="EMBL/GenBank/DDBJ databases">
        <title>Genomic signatures and co-occurrence patterns of the ultra-small Saccharimodia (Patescibacteria phylum) suggest a symbiotic lifestyle.</title>
        <authorList>
            <person name="Lemos L."/>
            <person name="Medeiros J."/>
            <person name="Andreote F."/>
            <person name="Fernandes G."/>
            <person name="Varani A."/>
            <person name="Oliveira G."/>
            <person name="Pylro V."/>
        </authorList>
    </citation>
    <scope>NUCLEOTIDE SEQUENCE [LARGE SCALE GENOMIC DNA]</scope>
    <source>
        <strain evidence="2">AMD01</strain>
    </source>
</reference>
<accession>A0A4Q0AGF0</accession>
<dbReference type="InterPro" id="IPR036249">
    <property type="entry name" value="Thioredoxin-like_sf"/>
</dbReference>
<comment type="caution">
    <text evidence="2">The sequence shown here is derived from an EMBL/GenBank/DDBJ whole genome shotgun (WGS) entry which is preliminary data.</text>
</comment>
<name>A0A4Q0AGF0_9BACT</name>
<gene>
    <name evidence="2" type="ORF">EOT04_02690</name>
</gene>
<dbReference type="Gene3D" id="3.40.30.10">
    <property type="entry name" value="Glutaredoxin"/>
    <property type="match status" value="1"/>
</dbReference>
<dbReference type="CDD" id="cd02971">
    <property type="entry name" value="PRX_family"/>
    <property type="match status" value="1"/>
</dbReference>
<dbReference type="PANTHER" id="PTHR42852:SF17">
    <property type="entry name" value="THIOREDOXIN-LIKE PROTEIN HI_1115"/>
    <property type="match status" value="1"/>
</dbReference>
<dbReference type="EMBL" id="SCKW01000028">
    <property type="protein sequence ID" value="RWZ78143.1"/>
    <property type="molecule type" value="Genomic_DNA"/>
</dbReference>
<dbReference type="GO" id="GO:0016209">
    <property type="term" value="F:antioxidant activity"/>
    <property type="evidence" value="ECO:0007669"/>
    <property type="project" value="InterPro"/>
</dbReference>
<feature type="domain" description="Thioredoxin" evidence="1">
    <location>
        <begin position="37"/>
        <end position="189"/>
    </location>
</feature>
<proteinExistence type="predicted"/>
<sequence>MSKRLLVILAVIAAGFLGLAVLVKSPSPRQSSAVLTAMVGKTAPDFNLPDQTGQTVSLNSLRGKKVVLFFNEGITCYPACWNQMAALATDAALNGGGVVSLSVVVDKPSQWTEAFKQMPDLAKGRILFDTSKEVSGRYGMLSLPSSMHRGMAPGHTYVLIDQKGVVRDIKDNPPMTVINDQIKKDLEKM</sequence>
<dbReference type="SUPFAM" id="SSF52833">
    <property type="entry name" value="Thioredoxin-like"/>
    <property type="match status" value="1"/>
</dbReference>
<evidence type="ECO:0000313" key="2">
    <source>
        <dbReference type="EMBL" id="RWZ78143.1"/>
    </source>
</evidence>
<evidence type="ECO:0000313" key="3">
    <source>
        <dbReference type="Proteomes" id="UP000289269"/>
    </source>
</evidence>
<dbReference type="AlphaFoldDB" id="A0A4Q0AGF0"/>
<evidence type="ECO:0000259" key="1">
    <source>
        <dbReference type="PROSITE" id="PS51352"/>
    </source>
</evidence>
<dbReference type="Pfam" id="PF00578">
    <property type="entry name" value="AhpC-TSA"/>
    <property type="match status" value="1"/>
</dbReference>
<keyword evidence="3" id="KW-1185">Reference proteome</keyword>
<dbReference type="Proteomes" id="UP000289269">
    <property type="component" value="Unassembled WGS sequence"/>
</dbReference>
<dbReference type="InterPro" id="IPR050553">
    <property type="entry name" value="Thioredoxin_ResA/DsbE_sf"/>
</dbReference>
<dbReference type="PROSITE" id="PS51352">
    <property type="entry name" value="THIOREDOXIN_2"/>
    <property type="match status" value="1"/>
</dbReference>
<dbReference type="PANTHER" id="PTHR42852">
    <property type="entry name" value="THIOL:DISULFIDE INTERCHANGE PROTEIN DSBE"/>
    <property type="match status" value="1"/>
</dbReference>
<dbReference type="InterPro" id="IPR013766">
    <property type="entry name" value="Thioredoxin_domain"/>
</dbReference>
<dbReference type="GO" id="GO:0016491">
    <property type="term" value="F:oxidoreductase activity"/>
    <property type="evidence" value="ECO:0007669"/>
    <property type="project" value="InterPro"/>
</dbReference>
<organism evidence="2 3">
    <name type="scientific">Candidatus Chaera renei</name>
    <dbReference type="NCBI Taxonomy" id="2506947"/>
    <lineage>
        <taxon>Bacteria</taxon>
        <taxon>Candidatus Saccharimonadota</taxon>
        <taxon>Candidatus Saccharimonadia</taxon>
        <taxon>Candidatus Saccharimonadales</taxon>
        <taxon>Candidatus Saccharimonadaceae</taxon>
        <taxon>Candidatus Chaera</taxon>
    </lineage>
</organism>